<gene>
    <name evidence="1" type="ORF">AB205_0049580</name>
</gene>
<protein>
    <submittedName>
        <fullName evidence="1">Uncharacterized protein</fullName>
    </submittedName>
</protein>
<proteinExistence type="predicted"/>
<reference evidence="2" key="1">
    <citation type="journal article" date="2017" name="Nat. Commun.">
        <title>The North American bullfrog draft genome provides insight into hormonal regulation of long noncoding RNA.</title>
        <authorList>
            <person name="Hammond S.A."/>
            <person name="Warren R.L."/>
            <person name="Vandervalk B.P."/>
            <person name="Kucuk E."/>
            <person name="Khan H."/>
            <person name="Gibb E.A."/>
            <person name="Pandoh P."/>
            <person name="Kirk H."/>
            <person name="Zhao Y."/>
            <person name="Jones M."/>
            <person name="Mungall A.J."/>
            <person name="Coope R."/>
            <person name="Pleasance S."/>
            <person name="Moore R.A."/>
            <person name="Holt R.A."/>
            <person name="Round J.M."/>
            <person name="Ohora S."/>
            <person name="Walle B.V."/>
            <person name="Veldhoen N."/>
            <person name="Helbing C.C."/>
            <person name="Birol I."/>
        </authorList>
    </citation>
    <scope>NUCLEOTIDE SEQUENCE [LARGE SCALE GENOMIC DNA]</scope>
</reference>
<dbReference type="AlphaFoldDB" id="A0A2G9QAE9"/>
<sequence length="55" mass="6451">MLWFETCLFNQKIDIANVKHKNKNVGLFKNVWLLLSMLNTSFWSKLVFTVTMGVT</sequence>
<evidence type="ECO:0000313" key="1">
    <source>
        <dbReference type="EMBL" id="PIO12599.1"/>
    </source>
</evidence>
<feature type="non-terminal residue" evidence="1">
    <location>
        <position position="55"/>
    </location>
</feature>
<evidence type="ECO:0000313" key="2">
    <source>
        <dbReference type="Proteomes" id="UP000228934"/>
    </source>
</evidence>
<accession>A0A2G9QAE9</accession>
<organism evidence="1 2">
    <name type="scientific">Aquarana catesbeiana</name>
    <name type="common">American bullfrog</name>
    <name type="synonym">Rana catesbeiana</name>
    <dbReference type="NCBI Taxonomy" id="8400"/>
    <lineage>
        <taxon>Eukaryota</taxon>
        <taxon>Metazoa</taxon>
        <taxon>Chordata</taxon>
        <taxon>Craniata</taxon>
        <taxon>Vertebrata</taxon>
        <taxon>Euteleostomi</taxon>
        <taxon>Amphibia</taxon>
        <taxon>Batrachia</taxon>
        <taxon>Anura</taxon>
        <taxon>Neobatrachia</taxon>
        <taxon>Ranoidea</taxon>
        <taxon>Ranidae</taxon>
        <taxon>Aquarana</taxon>
    </lineage>
</organism>
<keyword evidence="2" id="KW-1185">Reference proteome</keyword>
<dbReference type="Proteomes" id="UP000228934">
    <property type="component" value="Unassembled WGS sequence"/>
</dbReference>
<name>A0A2G9QAE9_AQUCT</name>
<dbReference type="EMBL" id="KZ060234">
    <property type="protein sequence ID" value="PIO12599.1"/>
    <property type="molecule type" value="Genomic_DNA"/>
</dbReference>